<dbReference type="Proteomes" id="UP000251995">
    <property type="component" value="Chromosome"/>
</dbReference>
<reference evidence="2 3" key="1">
    <citation type="submission" date="2017-12" db="EMBL/GenBank/DDBJ databases">
        <title>The whole genome sequence of the Acidipropionibacterium virtanenii sp. nov. type strain JS278.</title>
        <authorList>
            <person name="Laine P."/>
            <person name="Deptula P."/>
            <person name="Varmanen P."/>
            <person name="Auvinen P."/>
        </authorList>
    </citation>
    <scope>NUCLEOTIDE SEQUENCE [LARGE SCALE GENOMIC DNA]</scope>
    <source>
        <strain evidence="2 3">JS278</strain>
    </source>
</reference>
<keyword evidence="1" id="KW-1133">Transmembrane helix</keyword>
<evidence type="ECO:0000313" key="3">
    <source>
        <dbReference type="Proteomes" id="UP000251995"/>
    </source>
</evidence>
<feature type="transmembrane region" description="Helical" evidence="1">
    <location>
        <begin position="43"/>
        <end position="64"/>
    </location>
</feature>
<evidence type="ECO:0000313" key="2">
    <source>
        <dbReference type="EMBL" id="AXE38734.1"/>
    </source>
</evidence>
<proteinExistence type="predicted"/>
<dbReference type="KEGG" id="acij:JS278_01570"/>
<evidence type="ECO:0000256" key="1">
    <source>
        <dbReference type="SAM" id="Phobius"/>
    </source>
</evidence>
<keyword evidence="1" id="KW-0812">Transmembrane</keyword>
<dbReference type="AlphaFoldDB" id="A0A344UTY6"/>
<name>A0A344UTY6_9ACTN</name>
<accession>A0A344UTY6</accession>
<organism evidence="2 3">
    <name type="scientific">Acidipropionibacterium virtanenii</name>
    <dbReference type="NCBI Taxonomy" id="2057246"/>
    <lineage>
        <taxon>Bacteria</taxon>
        <taxon>Bacillati</taxon>
        <taxon>Actinomycetota</taxon>
        <taxon>Actinomycetes</taxon>
        <taxon>Propionibacteriales</taxon>
        <taxon>Propionibacteriaceae</taxon>
        <taxon>Acidipropionibacterium</taxon>
    </lineage>
</organism>
<dbReference type="EMBL" id="CP025198">
    <property type="protein sequence ID" value="AXE38734.1"/>
    <property type="molecule type" value="Genomic_DNA"/>
</dbReference>
<gene>
    <name evidence="2" type="ORF">JS278_01570</name>
</gene>
<protein>
    <submittedName>
        <fullName evidence="2">Uncharacterized protein</fullName>
    </submittedName>
</protein>
<keyword evidence="1" id="KW-0472">Membrane</keyword>
<sequence length="71" mass="7675">MADVGIFTDLNLNGRTPVRVQPKVGEWGPAGVPSTRAKKIQRIVAPIAFVVVLAGLCGLFYFFYTVLIPQG</sequence>
<keyword evidence="3" id="KW-1185">Reference proteome</keyword>